<evidence type="ECO:0000313" key="2">
    <source>
        <dbReference type="Proteomes" id="UP000504634"/>
    </source>
</evidence>
<reference evidence="3" key="1">
    <citation type="submission" date="2025-08" db="UniProtKB">
        <authorList>
            <consortium name="RefSeq"/>
        </authorList>
    </citation>
    <scope>IDENTIFICATION</scope>
    <source>
        <strain evidence="3">11010-0011.00</strain>
        <tissue evidence="3">Whole body</tissue>
    </source>
</reference>
<dbReference type="AlphaFoldDB" id="A0A6J2TQK9"/>
<protein>
    <submittedName>
        <fullName evidence="3">Uncharacterized protein LOC115626556</fullName>
    </submittedName>
</protein>
<organism evidence="2 3">
    <name type="scientific">Drosophila lebanonensis</name>
    <name type="common">Fruit fly</name>
    <name type="synonym">Scaptodrosophila lebanonensis</name>
    <dbReference type="NCBI Taxonomy" id="7225"/>
    <lineage>
        <taxon>Eukaryota</taxon>
        <taxon>Metazoa</taxon>
        <taxon>Ecdysozoa</taxon>
        <taxon>Arthropoda</taxon>
        <taxon>Hexapoda</taxon>
        <taxon>Insecta</taxon>
        <taxon>Pterygota</taxon>
        <taxon>Neoptera</taxon>
        <taxon>Endopterygota</taxon>
        <taxon>Diptera</taxon>
        <taxon>Brachycera</taxon>
        <taxon>Muscomorpha</taxon>
        <taxon>Ephydroidea</taxon>
        <taxon>Drosophilidae</taxon>
        <taxon>Scaptodrosophila</taxon>
    </lineage>
</organism>
<accession>A0A6J2TQK9</accession>
<proteinExistence type="predicted"/>
<gene>
    <name evidence="3" type="primary">LOC115626556</name>
</gene>
<sequence length="244" mass="26626">MSNLTILLLSAACLALTAAQTTAPGPEARRLARDYPLIGILPRFFSRLDNDRPQQQPQIIFLQAPNQNQNQNQQQIPPYFWPTFPSRPNQRPPFNYPGFDTGSDSGSPSIVIVNPNNMQGLYFPINSSSQAIPAAAAGGRAAGNRFGAGFVSVNDLLQSLSHANADDDESGDDQIIQPTIIDSAHHADNSADDVSEDELGLLERQAARGLSPKHLVALLTQDKQRKRFQEAAAGIYLKNFNLHK</sequence>
<name>A0A6J2TQK9_DROLE</name>
<dbReference type="GeneID" id="115626556"/>
<feature type="signal peptide" evidence="1">
    <location>
        <begin position="1"/>
        <end position="19"/>
    </location>
</feature>
<dbReference type="RefSeq" id="XP_030377795.1">
    <property type="nucleotide sequence ID" value="XM_030521935.1"/>
</dbReference>
<dbReference type="Proteomes" id="UP000504634">
    <property type="component" value="Unplaced"/>
</dbReference>
<keyword evidence="2" id="KW-1185">Reference proteome</keyword>
<evidence type="ECO:0000313" key="3">
    <source>
        <dbReference type="RefSeq" id="XP_030377795.1"/>
    </source>
</evidence>
<feature type="chain" id="PRO_5027100053" evidence="1">
    <location>
        <begin position="20"/>
        <end position="244"/>
    </location>
</feature>
<evidence type="ECO:0000256" key="1">
    <source>
        <dbReference type="SAM" id="SignalP"/>
    </source>
</evidence>
<dbReference type="OrthoDB" id="7866170at2759"/>
<keyword evidence="1" id="KW-0732">Signal</keyword>